<name>A0A4P6EHE4_9MICO</name>
<proteinExistence type="predicted"/>
<accession>A0A4P6EHE4</accession>
<dbReference type="OrthoDB" id="4943146at2"/>
<reference evidence="1 2" key="1">
    <citation type="submission" date="2019-01" db="EMBL/GenBank/DDBJ databases">
        <title>Genome sequencing of strain DFW100M-13.</title>
        <authorList>
            <person name="Heo J."/>
            <person name="Kim S.-J."/>
            <person name="Kim J.-S."/>
            <person name="Hong S.-B."/>
            <person name="Kwon S.-W."/>
        </authorList>
    </citation>
    <scope>NUCLEOTIDE SEQUENCE [LARGE SCALE GENOMIC DNA]</scope>
    <source>
        <strain evidence="1 2">DFW100M-13</strain>
    </source>
</reference>
<evidence type="ECO:0000313" key="2">
    <source>
        <dbReference type="Proteomes" id="UP000293995"/>
    </source>
</evidence>
<dbReference type="AlphaFoldDB" id="A0A4P6EHE4"/>
<keyword evidence="2" id="KW-1185">Reference proteome</keyword>
<protein>
    <submittedName>
        <fullName evidence="1">Uncharacterized protein</fullName>
    </submittedName>
</protein>
<dbReference type="KEGG" id="mprt:ET475_13620"/>
<dbReference type="EMBL" id="CP035494">
    <property type="protein sequence ID" value="QAY60923.1"/>
    <property type="molecule type" value="Genomic_DNA"/>
</dbReference>
<organism evidence="1 2">
    <name type="scientific">Microbacterium protaetiae</name>
    <dbReference type="NCBI Taxonomy" id="2509458"/>
    <lineage>
        <taxon>Bacteria</taxon>
        <taxon>Bacillati</taxon>
        <taxon>Actinomycetota</taxon>
        <taxon>Actinomycetes</taxon>
        <taxon>Micrococcales</taxon>
        <taxon>Microbacteriaceae</taxon>
        <taxon>Microbacterium</taxon>
    </lineage>
</organism>
<sequence>MGSNRRYAQRVDAGIDTKILDRVSGDGPLQSLTPAELALDREPLTIDPSPSRRVRAWVRFGDTPIRVEAVACRWTAQAVGIEFEAAGKRVRCWVWQGAAEEVDARA</sequence>
<evidence type="ECO:0000313" key="1">
    <source>
        <dbReference type="EMBL" id="QAY60923.1"/>
    </source>
</evidence>
<dbReference type="Proteomes" id="UP000293995">
    <property type="component" value="Chromosome"/>
</dbReference>
<gene>
    <name evidence="1" type="ORF">ET475_13620</name>
</gene>